<dbReference type="PROSITE" id="PS50935">
    <property type="entry name" value="SSB"/>
    <property type="match status" value="1"/>
</dbReference>
<comment type="caution">
    <text evidence="2">The sequence shown here is derived from an EMBL/GenBank/DDBJ whole genome shotgun (WGS) entry which is preliminary data.</text>
</comment>
<name>K1U2S6_9ZZZZ</name>
<dbReference type="PANTHER" id="PTHR10302">
    <property type="entry name" value="SINGLE-STRANDED DNA-BINDING PROTEIN"/>
    <property type="match status" value="1"/>
</dbReference>
<accession>K1U2S6</accession>
<sequence length="133" mass="14684">MNKLTIIGNLTRDVELRTTQSGKSVANFTVAVNRRAKPGEKAEADFFRVSVWDKQAETCQKYLAKGRKVCVIGSVSVSTYNANDGSTRATLEVFAQDVEFLDSAKQDIPQVAHEAAQLPAPQYTPVYNEDLPF</sequence>
<dbReference type="HAMAP" id="MF_00984">
    <property type="entry name" value="SSB"/>
    <property type="match status" value="1"/>
</dbReference>
<dbReference type="NCBIfam" id="TIGR00621">
    <property type="entry name" value="ssb"/>
    <property type="match status" value="1"/>
</dbReference>
<dbReference type="PANTHER" id="PTHR10302:SF27">
    <property type="entry name" value="SINGLE-STRANDED DNA-BINDING PROTEIN"/>
    <property type="match status" value="1"/>
</dbReference>
<protein>
    <submittedName>
        <fullName evidence="2">Single-strand DNA-binding protein</fullName>
    </submittedName>
</protein>
<evidence type="ECO:0000313" key="2">
    <source>
        <dbReference type="EMBL" id="EKC65821.1"/>
    </source>
</evidence>
<dbReference type="Pfam" id="PF00436">
    <property type="entry name" value="SSB"/>
    <property type="match status" value="1"/>
</dbReference>
<reference evidence="2" key="1">
    <citation type="journal article" date="2013" name="Environ. Microbiol.">
        <title>Microbiota from the distal guts of lean and obese adolescents exhibit partial functional redundancy besides clear differences in community structure.</title>
        <authorList>
            <person name="Ferrer M."/>
            <person name="Ruiz A."/>
            <person name="Lanza F."/>
            <person name="Haange S.B."/>
            <person name="Oberbach A."/>
            <person name="Till H."/>
            <person name="Bargiela R."/>
            <person name="Campoy C."/>
            <person name="Segura M.T."/>
            <person name="Richter M."/>
            <person name="von Bergen M."/>
            <person name="Seifert J."/>
            <person name="Suarez A."/>
        </authorList>
    </citation>
    <scope>NUCLEOTIDE SEQUENCE</scope>
</reference>
<dbReference type="PIRSF" id="PIRSF002070">
    <property type="entry name" value="SSB"/>
    <property type="match status" value="1"/>
</dbReference>
<organism evidence="2">
    <name type="scientific">human gut metagenome</name>
    <dbReference type="NCBI Taxonomy" id="408170"/>
    <lineage>
        <taxon>unclassified sequences</taxon>
        <taxon>metagenomes</taxon>
        <taxon>organismal metagenomes</taxon>
    </lineage>
</organism>
<keyword evidence="1 2" id="KW-0238">DNA-binding</keyword>
<dbReference type="Gene3D" id="2.40.50.140">
    <property type="entry name" value="Nucleic acid-binding proteins"/>
    <property type="match status" value="1"/>
</dbReference>
<dbReference type="CDD" id="cd04496">
    <property type="entry name" value="SSB_OBF"/>
    <property type="match status" value="1"/>
</dbReference>
<dbReference type="InterPro" id="IPR011344">
    <property type="entry name" value="ssDNA-bd"/>
</dbReference>
<evidence type="ECO:0000256" key="1">
    <source>
        <dbReference type="ARBA" id="ARBA00023125"/>
    </source>
</evidence>
<dbReference type="AlphaFoldDB" id="K1U2S6"/>
<dbReference type="SUPFAM" id="SSF50249">
    <property type="entry name" value="Nucleic acid-binding proteins"/>
    <property type="match status" value="1"/>
</dbReference>
<dbReference type="GO" id="GO:0003697">
    <property type="term" value="F:single-stranded DNA binding"/>
    <property type="evidence" value="ECO:0007669"/>
    <property type="project" value="InterPro"/>
</dbReference>
<dbReference type="EMBL" id="AJWY01002981">
    <property type="protein sequence ID" value="EKC76758.1"/>
    <property type="molecule type" value="Genomic_DNA"/>
</dbReference>
<evidence type="ECO:0000313" key="3">
    <source>
        <dbReference type="EMBL" id="EKC76758.1"/>
    </source>
</evidence>
<gene>
    <name evidence="3" type="ORF">LEA_04526</name>
    <name evidence="2" type="ORF">OBE_06260</name>
</gene>
<dbReference type="InterPro" id="IPR000424">
    <property type="entry name" value="Primosome_PriB/ssb"/>
</dbReference>
<proteinExistence type="inferred from homology"/>
<dbReference type="GO" id="GO:0006260">
    <property type="term" value="P:DNA replication"/>
    <property type="evidence" value="ECO:0007669"/>
    <property type="project" value="InterPro"/>
</dbReference>
<dbReference type="EMBL" id="AJWZ01004300">
    <property type="protein sequence ID" value="EKC65821.1"/>
    <property type="molecule type" value="Genomic_DNA"/>
</dbReference>
<dbReference type="GO" id="GO:0009295">
    <property type="term" value="C:nucleoid"/>
    <property type="evidence" value="ECO:0007669"/>
    <property type="project" value="TreeGrafter"/>
</dbReference>
<dbReference type="InterPro" id="IPR012340">
    <property type="entry name" value="NA-bd_OB-fold"/>
</dbReference>